<name>A0A640VTC8_9RHOB</name>
<keyword evidence="2" id="KW-1185">Reference proteome</keyword>
<organism evidence="1 2">
    <name type="scientific">Roseobacter cerasinus</name>
    <dbReference type="NCBI Taxonomy" id="2602289"/>
    <lineage>
        <taxon>Bacteria</taxon>
        <taxon>Pseudomonadati</taxon>
        <taxon>Pseudomonadota</taxon>
        <taxon>Alphaproteobacteria</taxon>
        <taxon>Rhodobacterales</taxon>
        <taxon>Roseobacteraceae</taxon>
        <taxon>Roseobacter</taxon>
    </lineage>
</organism>
<evidence type="ECO:0000313" key="1">
    <source>
        <dbReference type="EMBL" id="GFE51289.1"/>
    </source>
</evidence>
<dbReference type="EMBL" id="BLIV01000006">
    <property type="protein sequence ID" value="GFE51289.1"/>
    <property type="molecule type" value="Genomic_DNA"/>
</dbReference>
<dbReference type="RefSeq" id="WP_159978875.1">
    <property type="nucleotide sequence ID" value="NZ_BLIV01000006.1"/>
</dbReference>
<accession>A0A640VTC8</accession>
<proteinExistence type="predicted"/>
<reference evidence="1 2" key="1">
    <citation type="submission" date="2019-12" db="EMBL/GenBank/DDBJ databases">
        <title>Roseobacter cerasinus sp. nov., isolated from seawater around aquaculture.</title>
        <authorList>
            <person name="Muramatsu S."/>
            <person name="Takabe Y."/>
            <person name="Mori K."/>
            <person name="Takaichi S."/>
            <person name="Hanada S."/>
        </authorList>
    </citation>
    <scope>NUCLEOTIDE SEQUENCE [LARGE SCALE GENOMIC DNA]</scope>
    <source>
        <strain evidence="1 2">AI77</strain>
    </source>
</reference>
<gene>
    <name evidence="1" type="ORF">So717_30420</name>
</gene>
<comment type="caution">
    <text evidence="1">The sequence shown here is derived from an EMBL/GenBank/DDBJ whole genome shotgun (WGS) entry which is preliminary data.</text>
</comment>
<dbReference type="OrthoDB" id="7874631at2"/>
<dbReference type="AlphaFoldDB" id="A0A640VTC8"/>
<evidence type="ECO:0000313" key="2">
    <source>
        <dbReference type="Proteomes" id="UP000436522"/>
    </source>
</evidence>
<dbReference type="Proteomes" id="UP000436522">
    <property type="component" value="Unassembled WGS sequence"/>
</dbReference>
<sequence length="105" mass="11695">MPRWIWFAPLTLLILAGAVWAFRWGWIAATITETDVINIYTQRYLSEGGATARLTDCTAVPGQQSGVWIVVRCVGAEARFDYPVDRFGRLRAVPAPQRATDAPET</sequence>
<protein>
    <submittedName>
        <fullName evidence="1">Uncharacterized protein</fullName>
    </submittedName>
</protein>